<feature type="domain" description="Ig-like" evidence="3">
    <location>
        <begin position="1313"/>
        <end position="1410"/>
    </location>
</feature>
<evidence type="ECO:0000313" key="4">
    <source>
        <dbReference type="EMBL" id="CAG5866801.1"/>
    </source>
</evidence>
<comment type="caution">
    <text evidence="4">The sequence shown here is derived from an EMBL/GenBank/DDBJ whole genome shotgun (WGS) entry which is preliminary data.</text>
</comment>
<dbReference type="SMART" id="SM00408">
    <property type="entry name" value="IGc2"/>
    <property type="match status" value="15"/>
</dbReference>
<dbReference type="SMART" id="SM00409">
    <property type="entry name" value="IG"/>
    <property type="match status" value="18"/>
</dbReference>
<dbReference type="InterPro" id="IPR007110">
    <property type="entry name" value="Ig-like_dom"/>
</dbReference>
<dbReference type="PROSITE" id="PS50835">
    <property type="entry name" value="IG_LIKE"/>
    <property type="match status" value="11"/>
</dbReference>
<dbReference type="GO" id="GO:0007166">
    <property type="term" value="P:cell surface receptor signaling pathway"/>
    <property type="evidence" value="ECO:0007669"/>
    <property type="project" value="TreeGrafter"/>
</dbReference>
<organism evidence="4 5">
    <name type="scientific">Menidia menidia</name>
    <name type="common">Atlantic silverside</name>
    <dbReference type="NCBI Taxonomy" id="238744"/>
    <lineage>
        <taxon>Eukaryota</taxon>
        <taxon>Metazoa</taxon>
        <taxon>Chordata</taxon>
        <taxon>Craniata</taxon>
        <taxon>Vertebrata</taxon>
        <taxon>Euteleostomi</taxon>
        <taxon>Actinopterygii</taxon>
        <taxon>Neopterygii</taxon>
        <taxon>Teleostei</taxon>
        <taxon>Neoteleostei</taxon>
        <taxon>Acanthomorphata</taxon>
        <taxon>Ovalentaria</taxon>
        <taxon>Atherinomorphae</taxon>
        <taxon>Atheriniformes</taxon>
        <taxon>Atherinopsidae</taxon>
        <taxon>Menidiinae</taxon>
        <taxon>Menidia</taxon>
    </lineage>
</organism>
<dbReference type="PANTHER" id="PTHR23268">
    <property type="entry name" value="T-CELL RECEPTOR BETA CHAIN"/>
    <property type="match status" value="1"/>
</dbReference>
<dbReference type="SMART" id="SM00406">
    <property type="entry name" value="IGv"/>
    <property type="match status" value="19"/>
</dbReference>
<reference evidence="4" key="1">
    <citation type="submission" date="2021-05" db="EMBL/GenBank/DDBJ databases">
        <authorList>
            <person name="Tigano A."/>
        </authorList>
    </citation>
    <scope>NUCLEOTIDE SEQUENCE</scope>
</reference>
<evidence type="ECO:0000256" key="1">
    <source>
        <dbReference type="ARBA" id="ARBA00022729"/>
    </source>
</evidence>
<sequence length="2257" mass="252941">MICSHQISGYQVILWYKQDKGLAMKLLGYLNLEYPNVEEDVKGKINFDGDGRKNSSLTISELNLNDGAVYYCAASLHGASDTKDVAQTPLFLIKKTGESVEKGIKCSHNIENHELILWYRQDRNRNLKLLGYLNLNFAYPQDDVKEKISFDGDGRKNSSLTISDLDLNDSAVYFCAARRHRFSGGSHVTQTPTVWKNRGGKATIECSHTKGSFYSQMYWYRQLPGQAMKLIVFTATGQSDHDFDDFDAEKFSATKPDAHRGTLTVNNLVPEDKGLYFCAVSQHSGSSLSDKVSQTPAAVYKEANQTVKIHCSHNIETYNFILWYKQIKNRQPQFLGYMQAFTPFPETGMGVKIDGNANEGETCTLTIEELSLNSSAVYFCAASLHSASAVYNILQKPASIIKKPGESVLNEIHCSHDVSEFERILWYKQDKRGALKYLGYLNLKFDYPEDDIKGKISFDGDGGKYSKLNISSVSAEDGAVYFCAASQHSATTRPETDLVWKVQGENAVMDCKHSKGATYYTMYWYRQLPGEHMKQMVYTLADSKPDFEPEFRSDRFSTTKPDAHSGTMTVKDLVPGDTGWYFCAVSSSLSDKVSQTPPDVYKEVNQTLEIHCSHSIDGYDRILWYKQMKNQHLLFLGYMVPYSAAPETGMETGMGVKIDGNVNKGETCSLTIEELSLNSSAVYFCAASLHSGTYHCCSIQKPHKAFPRFSCEDEVQQYPEEMINRLNEPINIECSHKSDIYDRILWYKHSNSQLQLLGYLYLGNIFLEKEVNVKIEGGANKGETCTLTIEELSLNSSAVYFCAASLHSSSLGDQVSQTPLDVIKEEKQTAEIKCSHKVDNYNIILWYKQTNTQLQLLGYFYVGKENVEKGVNVKIEGGANKGETCTLTIEELSLNSSSSPGDQVSQTPLDVIKEEKQTAEIKCSHKIDYYYTILWYKQTNIQLQLLGYLYQGKENVETGVNVKIEGGANKGETCTLTIEELSLNSSAVYFCAASLHSSSLGDQVSQTPLDVIKKEKQTAEIKCSHKVDIYNQILWYKQSNSLLQLLGYLYIRTPNIEKGVNVKIEGVANKGETCTLTIEELSLNSSAVYFCAARLHSSSTSEKVRQDPAEMYHEQKQAAKIHCTHFIDSYNRIFWYKQSNRQLQLLGFYFVGKENVEEGVNVKIEGGANKGETCTLTIEELSLNSSAVYFCAASLHSSTLSDKVQQDPAEMHKTAKEEAKIDCSHSVDSYNTILWYKQSNSQLQLLGYMVGSSDNVEKGVNVKIEGDANKGKTCTLTIAELSLNSSAVYFCAASLCLGVKVDQRPLETLKNLGDRVQLVCSHGQTDYTQMHWFQRSRSDPALRRIGHVYYGNIDIEKAFEKHFNITGDMSGSTAKNGSLLILDLKAEHAAVYYCAASYAQQMPTRAPPLGLEVRQSPSHHIADPGDRVQIFCSHDETSYRVMLWYQGSPSDTAMKLIGYLHFKDVKMEAQFEANFNLTGDLGGDTKKNGSLVHQSPSVLIGKVDDEVQLVCSHGRSDYRVMLWYQQSPGKKALTLIGYGYTQFRNDSVEEAFRKHFSLAGDLSGDKVKNGSLFIKKLKTPEHTATYFCAARSNSSKEKQVFQSPANFFGKAKSGVNLTCSHNISSYDTILWYQRSPGETSLKLIAYMYYKTRNVETQFKGRFAVGGDGEKMVYLQILNLTHPGDTGEYFGAASKNHEMLVFPINAADFQNIVLSSPVVQQSPVSLLLKPEQEASLECYHGDSNFPYMLWYKSAAGGQRTMDLIGYLYNEIPNPEQTYKNRFAMTGNSKAKGQLVIANVTLSETAEYFCAARLHSICQSVLITQWPQHIASLPNGSAEMFCYQNHSDYEFLHWYKQQGGSALQLVANVIVGRATYEDGFESGFRAVKTSEKQWSLTISSVRQADEAVYFCAARPHSQVSAVTFKQSSPLIVEPGRAVHINCSHDDSNLIVMLWYQHKRDDNSMTLIGFGYENAQNYEGQFEKQFKLTRKSTVEGALLVREPAASHSAVYFCAANHAKSAKFLQSHPQIVEEKKAVDFKCSHDDSALNVMLWYQQTNSGRIDLIGYSYVGSDPTYEEQFKTRFRITRTNVTHGGLTIDGASLSDSASTVTNTQPAYFGNGTKLTVLDHDVTPPIVKVFPPSKAECKNQKDKNTRKKTLLFLLHCDNINEAYFGKGTKLTVLGRNVGVKMKEKTHVKTFDIIELNSEHCELRERDSCSVLLHCDDREAYFGKGTKLTVLALIMFTVTLVQQKLTLVEEQS</sequence>
<dbReference type="InterPro" id="IPR036179">
    <property type="entry name" value="Ig-like_dom_sf"/>
</dbReference>
<dbReference type="InterPro" id="IPR003599">
    <property type="entry name" value="Ig_sub"/>
</dbReference>
<keyword evidence="5" id="KW-1185">Reference proteome</keyword>
<evidence type="ECO:0000256" key="2">
    <source>
        <dbReference type="ARBA" id="ARBA00022859"/>
    </source>
</evidence>
<feature type="domain" description="Ig-like" evidence="3">
    <location>
        <begin position="97"/>
        <end position="193"/>
    </location>
</feature>
<feature type="domain" description="Ig-like" evidence="3">
    <location>
        <begin position="1002"/>
        <end position="1101"/>
    </location>
</feature>
<dbReference type="OrthoDB" id="8947657at2759"/>
<feature type="domain" description="Ig-like" evidence="3">
    <location>
        <begin position="405"/>
        <end position="493"/>
    </location>
</feature>
<dbReference type="InterPro" id="IPR003598">
    <property type="entry name" value="Ig_sub2"/>
</dbReference>
<dbReference type="Proteomes" id="UP000677803">
    <property type="component" value="Unassembled WGS sequence"/>
</dbReference>
<feature type="domain" description="Ig-like" evidence="3">
    <location>
        <begin position="1913"/>
        <end position="2022"/>
    </location>
</feature>
<dbReference type="GO" id="GO:0005886">
    <property type="term" value="C:plasma membrane"/>
    <property type="evidence" value="ECO:0007669"/>
    <property type="project" value="TreeGrafter"/>
</dbReference>
<dbReference type="SUPFAM" id="SSF48726">
    <property type="entry name" value="Immunoglobulin"/>
    <property type="match status" value="21"/>
</dbReference>
<keyword evidence="1" id="KW-0732">Signal</keyword>
<feature type="domain" description="Ig-like" evidence="3">
    <location>
        <begin position="199"/>
        <end position="293"/>
    </location>
</feature>
<feature type="domain" description="Ig-like" evidence="3">
    <location>
        <begin position="1716"/>
        <end position="1822"/>
    </location>
</feature>
<keyword evidence="2" id="KW-0391">Immunity</keyword>
<accession>A0A8S4ARD7</accession>
<name>A0A8S4ARD7_9TELE</name>
<proteinExistence type="predicted"/>
<feature type="domain" description="Ig-like" evidence="3">
    <location>
        <begin position="1"/>
        <end position="86"/>
    </location>
</feature>
<feature type="non-terminal residue" evidence="4">
    <location>
        <position position="2257"/>
    </location>
</feature>
<feature type="domain" description="Ig-like" evidence="3">
    <location>
        <begin position="494"/>
        <end position="594"/>
    </location>
</feature>
<gene>
    <name evidence="4" type="ORF">MMEN_LOCUS3503</name>
</gene>
<dbReference type="Pfam" id="PF07686">
    <property type="entry name" value="V-set"/>
    <property type="match status" value="17"/>
</dbReference>
<dbReference type="EMBL" id="CAJRST010002224">
    <property type="protein sequence ID" value="CAG5866801.1"/>
    <property type="molecule type" value="Genomic_DNA"/>
</dbReference>
<evidence type="ECO:0000313" key="5">
    <source>
        <dbReference type="Proteomes" id="UP000677803"/>
    </source>
</evidence>
<dbReference type="PANTHER" id="PTHR23268:SF102">
    <property type="entry name" value="IMMUNOGLOBULIN V-SET DOMAIN-CONTAINING PROTEIN"/>
    <property type="match status" value="1"/>
</dbReference>
<dbReference type="GO" id="GO:0002376">
    <property type="term" value="P:immune system process"/>
    <property type="evidence" value="ECO:0007669"/>
    <property type="project" value="UniProtKB-KW"/>
</dbReference>
<feature type="domain" description="Ig-like" evidence="3">
    <location>
        <begin position="1102"/>
        <end position="1201"/>
    </location>
</feature>
<dbReference type="Gene3D" id="2.60.40.10">
    <property type="entry name" value="Immunoglobulins"/>
    <property type="match status" value="21"/>
</dbReference>
<dbReference type="CDD" id="cd00099">
    <property type="entry name" value="IgV"/>
    <property type="match status" value="6"/>
</dbReference>
<protein>
    <submittedName>
        <fullName evidence="4">(Atlantic silverside) hypothetical protein</fullName>
    </submittedName>
</protein>
<evidence type="ECO:0000259" key="3">
    <source>
        <dbReference type="PROSITE" id="PS50835"/>
    </source>
</evidence>
<dbReference type="InterPro" id="IPR013783">
    <property type="entry name" value="Ig-like_fold"/>
</dbReference>
<feature type="domain" description="Ig-like" evidence="3">
    <location>
        <begin position="707"/>
        <end position="818"/>
    </location>
</feature>
<dbReference type="InterPro" id="IPR013106">
    <property type="entry name" value="Ig_V-set"/>
</dbReference>
<dbReference type="InterPro" id="IPR050413">
    <property type="entry name" value="TCR_beta_variable"/>
</dbReference>